<dbReference type="InterPro" id="IPR029479">
    <property type="entry name" value="Nitroreductase"/>
</dbReference>
<dbReference type="SUPFAM" id="SSF55469">
    <property type="entry name" value="FMN-dependent nitroreductase-like"/>
    <property type="match status" value="1"/>
</dbReference>
<organism evidence="3 4">
    <name type="scientific">Methanobacterium spitsbergense</name>
    <dbReference type="NCBI Taxonomy" id="2874285"/>
    <lineage>
        <taxon>Archaea</taxon>
        <taxon>Methanobacteriati</taxon>
        <taxon>Methanobacteriota</taxon>
        <taxon>Methanomada group</taxon>
        <taxon>Methanobacteria</taxon>
        <taxon>Methanobacteriales</taxon>
        <taxon>Methanobacteriaceae</taxon>
        <taxon>Methanobacterium</taxon>
    </lineage>
</organism>
<dbReference type="Pfam" id="PF00881">
    <property type="entry name" value="Nitroreductase"/>
    <property type="match status" value="1"/>
</dbReference>
<accession>A0A8T5V4T7</accession>
<evidence type="ECO:0000313" key="3">
    <source>
        <dbReference type="EMBL" id="MBZ2166685.1"/>
    </source>
</evidence>
<dbReference type="PANTHER" id="PTHR43745">
    <property type="entry name" value="NITROREDUCTASE MJ1384-RELATED"/>
    <property type="match status" value="1"/>
</dbReference>
<keyword evidence="4" id="KW-1185">Reference proteome</keyword>
<comment type="caution">
    <text evidence="3">The sequence shown here is derived from an EMBL/GenBank/DDBJ whole genome shotgun (WGS) entry which is preliminary data.</text>
</comment>
<dbReference type="RefSeq" id="WP_223792231.1">
    <property type="nucleotide sequence ID" value="NZ_JAIOUQ010000014.1"/>
</dbReference>
<dbReference type="PANTHER" id="PTHR43745:SF2">
    <property type="entry name" value="NITROREDUCTASE MJ1384-RELATED"/>
    <property type="match status" value="1"/>
</dbReference>
<proteinExistence type="predicted"/>
<dbReference type="CDD" id="cd02142">
    <property type="entry name" value="McbC_SagB-like_oxidoreductase"/>
    <property type="match status" value="1"/>
</dbReference>
<keyword evidence="1" id="KW-0812">Transmembrane</keyword>
<keyword evidence="1" id="KW-1133">Transmembrane helix</keyword>
<sequence>MEKKKIAVLVILSILFVAVVGVLYFSEKRTVYTTRNVISVTTLPLPVLNGNVSVEQAIENRRSIRQFSNDSITLDNLSQVLWSAQGITDSEKGLRAAPSAGQVYPLEIYVFVGINGVSGFQEGVYHYVPVNNSLEKVMNGDLRGELSGIANNQPWVKQAPVDILITGNYHKMINKYTDKELSTRFVNLEAGHAGENIYLQSEALGLVTVSLGSMNEEQLIQSFKLPENENPIYIFPVGHPT</sequence>
<dbReference type="Gene3D" id="3.40.109.10">
    <property type="entry name" value="NADH Oxidase"/>
    <property type="match status" value="1"/>
</dbReference>
<dbReference type="EMBL" id="JAIOUQ010000014">
    <property type="protein sequence ID" value="MBZ2166685.1"/>
    <property type="molecule type" value="Genomic_DNA"/>
</dbReference>
<feature type="transmembrane region" description="Helical" evidence="1">
    <location>
        <begin position="6"/>
        <end position="25"/>
    </location>
</feature>
<feature type="domain" description="Nitroreductase" evidence="2">
    <location>
        <begin position="58"/>
        <end position="239"/>
    </location>
</feature>
<name>A0A8T5V4T7_9EURY</name>
<dbReference type="GO" id="GO:0016491">
    <property type="term" value="F:oxidoreductase activity"/>
    <property type="evidence" value="ECO:0007669"/>
    <property type="project" value="InterPro"/>
</dbReference>
<dbReference type="InterPro" id="IPR052544">
    <property type="entry name" value="Bacteriocin_Proc_Enz"/>
</dbReference>
<dbReference type="AlphaFoldDB" id="A0A8T5V4T7"/>
<protein>
    <submittedName>
        <fullName evidence="3">SagB/ThcOx family dehydrogenase</fullName>
    </submittedName>
</protein>
<evidence type="ECO:0000313" key="4">
    <source>
        <dbReference type="Proteomes" id="UP000825933"/>
    </source>
</evidence>
<evidence type="ECO:0000256" key="1">
    <source>
        <dbReference type="SAM" id="Phobius"/>
    </source>
</evidence>
<dbReference type="Proteomes" id="UP000825933">
    <property type="component" value="Unassembled WGS sequence"/>
</dbReference>
<reference evidence="4" key="1">
    <citation type="journal article" date="2022" name="Microbiol. Resour. Announc.">
        <title>Draft Genome Sequence of a Methanogenic Archaeon from West Spitsbergen Permafrost.</title>
        <authorList>
            <person name="Trubitsyn V."/>
            <person name="Rivkina E."/>
            <person name="Shcherbakova V."/>
        </authorList>
    </citation>
    <scope>NUCLEOTIDE SEQUENCE [LARGE SCALE GENOMIC DNA]</scope>
    <source>
        <strain evidence="4">VT</strain>
    </source>
</reference>
<gene>
    <name evidence="3" type="ORF">K8N75_11620</name>
</gene>
<evidence type="ECO:0000259" key="2">
    <source>
        <dbReference type="Pfam" id="PF00881"/>
    </source>
</evidence>
<dbReference type="NCBIfam" id="TIGR03605">
    <property type="entry name" value="antibiot_sagB"/>
    <property type="match status" value="1"/>
</dbReference>
<dbReference type="InterPro" id="IPR020051">
    <property type="entry name" value="SagB-type_dehydrogenase"/>
</dbReference>
<keyword evidence="1" id="KW-0472">Membrane</keyword>
<dbReference type="InterPro" id="IPR000415">
    <property type="entry name" value="Nitroreductase-like"/>
</dbReference>